<proteinExistence type="inferred from homology"/>
<dbReference type="Pfam" id="PF01176">
    <property type="entry name" value="eIF-1a"/>
    <property type="match status" value="1"/>
</dbReference>
<sequence length="184" mass="20643">MGRGRKVESVLSELPEPTESQEIVRVTGTPGGNLVQVTDEASRTFLARVPSKFRNVIWIRIGGYLIVEREADEEAEGREVGKVQATLVHYLYRDQIRHLQSRSLWPSAFADGDGAAAADEYGSEALHTNTNHAFRDLPPSSDEIFFFWSFHYGARGFDRYDSYPPADPRSCPATLMRTEDDGAF</sequence>
<evidence type="ECO:0000313" key="6">
    <source>
        <dbReference type="Proteomes" id="UP000013827"/>
    </source>
</evidence>
<accession>A0A0D3L0I3</accession>
<dbReference type="GO" id="GO:0003743">
    <property type="term" value="F:translation initiation factor activity"/>
    <property type="evidence" value="ECO:0007669"/>
    <property type="project" value="UniProtKB-UniRule"/>
</dbReference>
<keyword evidence="3" id="KW-0396">Initiation factor</keyword>
<dbReference type="Proteomes" id="UP000013827">
    <property type="component" value="Unassembled WGS sequence"/>
</dbReference>
<evidence type="ECO:0000256" key="2">
    <source>
        <dbReference type="ARBA" id="ARBA00022884"/>
    </source>
</evidence>
<dbReference type="RefSeq" id="XP_005793947.1">
    <property type="nucleotide sequence ID" value="XM_005793890.1"/>
</dbReference>
<dbReference type="InterPro" id="IPR006196">
    <property type="entry name" value="RNA-binding_domain_S1_IF1"/>
</dbReference>
<dbReference type="InterPro" id="IPR012340">
    <property type="entry name" value="NA-bd_OB-fold"/>
</dbReference>
<dbReference type="InterPro" id="IPR001253">
    <property type="entry name" value="TIF_eIF-1A"/>
</dbReference>
<comment type="similarity">
    <text evidence="1">Belongs to the EIF1AD family.</text>
</comment>
<keyword evidence="3" id="KW-0648">Protein biosynthesis</keyword>
<dbReference type="GeneID" id="17287455"/>
<dbReference type="PANTHER" id="PTHR21641:SF0">
    <property type="entry name" value="RNA-BINDING PROTEIN EIF1AD-RELATED"/>
    <property type="match status" value="1"/>
</dbReference>
<keyword evidence="2" id="KW-0694">RNA-binding</keyword>
<dbReference type="AlphaFoldDB" id="A0A0D3L0I3"/>
<dbReference type="OMA" id="NGHECAG"/>
<dbReference type="KEGG" id="ehx:EMIHUDRAFT_193847"/>
<keyword evidence="6" id="KW-1185">Reference proteome</keyword>
<reference evidence="5" key="2">
    <citation type="submission" date="2024-10" db="UniProtKB">
        <authorList>
            <consortium name="EnsemblProtists"/>
        </authorList>
    </citation>
    <scope>IDENTIFICATION</scope>
</reference>
<dbReference type="eggNOG" id="KOG2925">
    <property type="taxonomic scope" value="Eukaryota"/>
</dbReference>
<dbReference type="InterPro" id="IPR039294">
    <property type="entry name" value="EIF1AD"/>
</dbReference>
<evidence type="ECO:0000259" key="4">
    <source>
        <dbReference type="PROSITE" id="PS50832"/>
    </source>
</evidence>
<dbReference type="SUPFAM" id="SSF50249">
    <property type="entry name" value="Nucleic acid-binding proteins"/>
    <property type="match status" value="1"/>
</dbReference>
<dbReference type="STRING" id="2903.R1E1R6"/>
<name>A0A0D3L0I3_EMIH1</name>
<dbReference type="EnsemblProtists" id="EOD41518">
    <property type="protein sequence ID" value="EOD41518"/>
    <property type="gene ID" value="EMIHUDRAFT_193847"/>
</dbReference>
<evidence type="ECO:0000256" key="3">
    <source>
        <dbReference type="PROSITE-ProRule" id="PRU00181"/>
    </source>
</evidence>
<organism evidence="5 6">
    <name type="scientific">Emiliania huxleyi (strain CCMP1516)</name>
    <dbReference type="NCBI Taxonomy" id="280463"/>
    <lineage>
        <taxon>Eukaryota</taxon>
        <taxon>Haptista</taxon>
        <taxon>Haptophyta</taxon>
        <taxon>Prymnesiophyceae</taxon>
        <taxon>Isochrysidales</taxon>
        <taxon>Noelaerhabdaceae</taxon>
        <taxon>Emiliania</taxon>
    </lineage>
</organism>
<evidence type="ECO:0000256" key="1">
    <source>
        <dbReference type="ARBA" id="ARBA00007340"/>
    </source>
</evidence>
<dbReference type="HOGENOM" id="CLU_106477_2_0_1"/>
<dbReference type="Gene3D" id="2.40.50.140">
    <property type="entry name" value="Nucleic acid-binding proteins"/>
    <property type="match status" value="1"/>
</dbReference>
<dbReference type="GO" id="GO:0003723">
    <property type="term" value="F:RNA binding"/>
    <property type="evidence" value="ECO:0007669"/>
    <property type="project" value="UniProtKB-KW"/>
</dbReference>
<reference evidence="6" key="1">
    <citation type="journal article" date="2013" name="Nature">
        <title>Pan genome of the phytoplankton Emiliania underpins its global distribution.</title>
        <authorList>
            <person name="Read B.A."/>
            <person name="Kegel J."/>
            <person name="Klute M.J."/>
            <person name="Kuo A."/>
            <person name="Lefebvre S.C."/>
            <person name="Maumus F."/>
            <person name="Mayer C."/>
            <person name="Miller J."/>
            <person name="Monier A."/>
            <person name="Salamov A."/>
            <person name="Young J."/>
            <person name="Aguilar M."/>
            <person name="Claverie J.M."/>
            <person name="Frickenhaus S."/>
            <person name="Gonzalez K."/>
            <person name="Herman E.K."/>
            <person name="Lin Y.C."/>
            <person name="Napier J."/>
            <person name="Ogata H."/>
            <person name="Sarno A.F."/>
            <person name="Shmutz J."/>
            <person name="Schroeder D."/>
            <person name="de Vargas C."/>
            <person name="Verret F."/>
            <person name="von Dassow P."/>
            <person name="Valentin K."/>
            <person name="Van de Peer Y."/>
            <person name="Wheeler G."/>
            <person name="Dacks J.B."/>
            <person name="Delwiche C.F."/>
            <person name="Dyhrman S.T."/>
            <person name="Glockner G."/>
            <person name="John U."/>
            <person name="Richards T."/>
            <person name="Worden A.Z."/>
            <person name="Zhang X."/>
            <person name="Grigoriev I.V."/>
            <person name="Allen A.E."/>
            <person name="Bidle K."/>
            <person name="Borodovsky M."/>
            <person name="Bowler C."/>
            <person name="Brownlee C."/>
            <person name="Cock J.M."/>
            <person name="Elias M."/>
            <person name="Gladyshev V.N."/>
            <person name="Groth M."/>
            <person name="Guda C."/>
            <person name="Hadaegh A."/>
            <person name="Iglesias-Rodriguez M.D."/>
            <person name="Jenkins J."/>
            <person name="Jones B.M."/>
            <person name="Lawson T."/>
            <person name="Leese F."/>
            <person name="Lindquist E."/>
            <person name="Lobanov A."/>
            <person name="Lomsadze A."/>
            <person name="Malik S.B."/>
            <person name="Marsh M.E."/>
            <person name="Mackinder L."/>
            <person name="Mock T."/>
            <person name="Mueller-Roeber B."/>
            <person name="Pagarete A."/>
            <person name="Parker M."/>
            <person name="Probert I."/>
            <person name="Quesneville H."/>
            <person name="Raines C."/>
            <person name="Rensing S.A."/>
            <person name="Riano-Pachon D.M."/>
            <person name="Richier S."/>
            <person name="Rokitta S."/>
            <person name="Shiraiwa Y."/>
            <person name="Soanes D.M."/>
            <person name="van der Giezen M."/>
            <person name="Wahlund T.M."/>
            <person name="Williams B."/>
            <person name="Wilson W."/>
            <person name="Wolfe G."/>
            <person name="Wurch L.L."/>
        </authorList>
    </citation>
    <scope>NUCLEOTIDE SEQUENCE</scope>
</reference>
<dbReference type="GO" id="GO:0005634">
    <property type="term" value="C:nucleus"/>
    <property type="evidence" value="ECO:0007669"/>
    <property type="project" value="TreeGrafter"/>
</dbReference>
<dbReference type="SMART" id="SM00652">
    <property type="entry name" value="eIF1a"/>
    <property type="match status" value="1"/>
</dbReference>
<feature type="domain" description="S1-like" evidence="4">
    <location>
        <begin position="10"/>
        <end position="84"/>
    </location>
</feature>
<protein>
    <recommendedName>
        <fullName evidence="4">S1-like domain-containing protein</fullName>
    </recommendedName>
</protein>
<dbReference type="PaxDb" id="2903-EOD41518"/>
<dbReference type="PROSITE" id="PS50832">
    <property type="entry name" value="S1_IF1_TYPE"/>
    <property type="match status" value="1"/>
</dbReference>
<evidence type="ECO:0000313" key="5">
    <source>
        <dbReference type="EnsemblProtists" id="EOD41518"/>
    </source>
</evidence>
<dbReference type="PANTHER" id="PTHR21641">
    <property type="entry name" value="TRANSLATION INITIATION FACTOR-RELATED"/>
    <property type="match status" value="1"/>
</dbReference>